<evidence type="ECO:0000313" key="2">
    <source>
        <dbReference type="EMBL" id="UXZ44493.1"/>
    </source>
</evidence>
<dbReference type="InterPro" id="IPR036955">
    <property type="entry name" value="AP2/ERF_dom_sf"/>
</dbReference>
<dbReference type="SUPFAM" id="SSF54060">
    <property type="entry name" value="His-Me finger endonucleases"/>
    <property type="match status" value="1"/>
</dbReference>
<dbReference type="InterPro" id="IPR003615">
    <property type="entry name" value="HNH_nuc"/>
</dbReference>
<dbReference type="Pfam" id="PF13392">
    <property type="entry name" value="HNH_3"/>
    <property type="match status" value="1"/>
</dbReference>
<keyword evidence="2" id="KW-0378">Hydrolase</keyword>
<name>A0AAJ5MHM6_9PSED</name>
<protein>
    <submittedName>
        <fullName evidence="2">HNH endonuclease</fullName>
    </submittedName>
</protein>
<dbReference type="RefSeq" id="WP_263158747.1">
    <property type="nucleotide sequence ID" value="NZ_CP083803.1"/>
</dbReference>
<dbReference type="GO" id="GO:0003700">
    <property type="term" value="F:DNA-binding transcription factor activity"/>
    <property type="evidence" value="ECO:0007669"/>
    <property type="project" value="InterPro"/>
</dbReference>
<dbReference type="Gene3D" id="3.30.730.10">
    <property type="entry name" value="AP2/ERF domain"/>
    <property type="match status" value="1"/>
</dbReference>
<evidence type="ECO:0000259" key="1">
    <source>
        <dbReference type="Pfam" id="PF13392"/>
    </source>
</evidence>
<dbReference type="EMBL" id="CP083803">
    <property type="protein sequence ID" value="UXZ44493.1"/>
    <property type="molecule type" value="Genomic_DNA"/>
</dbReference>
<reference evidence="2" key="1">
    <citation type="submission" date="2021-08" db="EMBL/GenBank/DDBJ databases">
        <authorList>
            <person name="Yaryura P.M."/>
            <person name="Bianco M.I."/>
            <person name="Morais C."/>
            <person name="Setubal J.C."/>
        </authorList>
    </citation>
    <scope>NUCLEOTIDE SEQUENCE</scope>
    <source>
        <strain evidence="2">AP1</strain>
    </source>
</reference>
<gene>
    <name evidence="2" type="ORF">K7K07_20830</name>
</gene>
<organism evidence="2 3">
    <name type="scientific">Pseudomonas soli</name>
    <dbReference type="NCBI Taxonomy" id="1306993"/>
    <lineage>
        <taxon>Bacteria</taxon>
        <taxon>Pseudomonadati</taxon>
        <taxon>Pseudomonadota</taxon>
        <taxon>Gammaproteobacteria</taxon>
        <taxon>Pseudomonadales</taxon>
        <taxon>Pseudomonadaceae</taxon>
        <taxon>Pseudomonas</taxon>
    </lineage>
</organism>
<dbReference type="InterPro" id="IPR044925">
    <property type="entry name" value="His-Me_finger_sf"/>
</dbReference>
<dbReference type="GO" id="GO:0003677">
    <property type="term" value="F:DNA binding"/>
    <property type="evidence" value="ECO:0007669"/>
    <property type="project" value="InterPro"/>
</dbReference>
<sequence>MRDDQITARRLRELLHYDPATGIFTNIAPRKKVVVGSVAGSLDASTGYWMIGLDRRRYYAHRLAWLYMTGEWPAQLIDHLDGDRTNNVFANLRDAERAINQQNMRRPLPGTASGLLGAFKKRNKWTSNVRAFGQIIRLGTFDTAEEAHAAYLQAKRKYQPGCTI</sequence>
<feature type="domain" description="HNH nuclease" evidence="1">
    <location>
        <begin position="58"/>
        <end position="101"/>
    </location>
</feature>
<keyword evidence="2" id="KW-0540">Nuclease</keyword>
<keyword evidence="2" id="KW-0255">Endonuclease</keyword>
<dbReference type="SUPFAM" id="SSF54171">
    <property type="entry name" value="DNA-binding domain"/>
    <property type="match status" value="1"/>
</dbReference>
<evidence type="ECO:0000313" key="3">
    <source>
        <dbReference type="Proteomes" id="UP001209279"/>
    </source>
</evidence>
<dbReference type="AlphaFoldDB" id="A0AAJ5MHM6"/>
<proteinExistence type="predicted"/>
<dbReference type="Proteomes" id="UP001209279">
    <property type="component" value="Chromosome"/>
</dbReference>
<dbReference type="Gene3D" id="3.90.75.20">
    <property type="match status" value="1"/>
</dbReference>
<dbReference type="InterPro" id="IPR016177">
    <property type="entry name" value="DNA-bd_dom_sf"/>
</dbReference>
<accession>A0AAJ5MHM6</accession>
<dbReference type="GO" id="GO:0004519">
    <property type="term" value="F:endonuclease activity"/>
    <property type="evidence" value="ECO:0007669"/>
    <property type="project" value="UniProtKB-KW"/>
</dbReference>